<protein>
    <submittedName>
        <fullName evidence="1">Glycine cleavage system regulatory protein</fullName>
    </submittedName>
</protein>
<sequence>MTDTLSSRLAALHDDYVHAVNVAVADEDTPRVERLVAAYDREALQLMSSVA</sequence>
<dbReference type="EMBL" id="JAVDYG010000001">
    <property type="protein sequence ID" value="MDR7361824.1"/>
    <property type="molecule type" value="Genomic_DNA"/>
</dbReference>
<evidence type="ECO:0000313" key="2">
    <source>
        <dbReference type="Proteomes" id="UP001183648"/>
    </source>
</evidence>
<dbReference type="Proteomes" id="UP001183648">
    <property type="component" value="Unassembled WGS sequence"/>
</dbReference>
<accession>A0ABU2BT62</accession>
<dbReference type="RefSeq" id="WP_310300372.1">
    <property type="nucleotide sequence ID" value="NZ_BAAAPS010000008.1"/>
</dbReference>
<keyword evidence="2" id="KW-1185">Reference proteome</keyword>
<name>A0ABU2BT62_9ACTN</name>
<organism evidence="1 2">
    <name type="scientific">Nocardioides marmoribigeumensis</name>
    <dbReference type="NCBI Taxonomy" id="433649"/>
    <lineage>
        <taxon>Bacteria</taxon>
        <taxon>Bacillati</taxon>
        <taxon>Actinomycetota</taxon>
        <taxon>Actinomycetes</taxon>
        <taxon>Propionibacteriales</taxon>
        <taxon>Nocardioidaceae</taxon>
        <taxon>Nocardioides</taxon>
    </lineage>
</organism>
<reference evidence="1 2" key="1">
    <citation type="submission" date="2023-07" db="EMBL/GenBank/DDBJ databases">
        <title>Sequencing the genomes of 1000 actinobacteria strains.</title>
        <authorList>
            <person name="Klenk H.-P."/>
        </authorList>
    </citation>
    <scope>NUCLEOTIDE SEQUENCE [LARGE SCALE GENOMIC DNA]</scope>
    <source>
        <strain evidence="1 2">DSM 19426</strain>
    </source>
</reference>
<evidence type="ECO:0000313" key="1">
    <source>
        <dbReference type="EMBL" id="MDR7361824.1"/>
    </source>
</evidence>
<gene>
    <name evidence="1" type="ORF">J2S63_001377</name>
</gene>
<proteinExistence type="predicted"/>
<comment type="caution">
    <text evidence="1">The sequence shown here is derived from an EMBL/GenBank/DDBJ whole genome shotgun (WGS) entry which is preliminary data.</text>
</comment>